<keyword evidence="3" id="KW-1185">Reference proteome</keyword>
<evidence type="ECO:0000313" key="2">
    <source>
        <dbReference type="EMBL" id="THU02531.1"/>
    </source>
</evidence>
<evidence type="ECO:0000313" key="3">
    <source>
        <dbReference type="Proteomes" id="UP000308917"/>
    </source>
</evidence>
<protein>
    <submittedName>
        <fullName evidence="2">Glycosyl transferase</fullName>
    </submittedName>
</protein>
<keyword evidence="1" id="KW-0812">Transmembrane</keyword>
<keyword evidence="1" id="KW-0472">Membrane</keyword>
<comment type="caution">
    <text evidence="2">The sequence shown here is derived from an EMBL/GenBank/DDBJ whole genome shotgun (WGS) entry which is preliminary data.</text>
</comment>
<dbReference type="AlphaFoldDB" id="A0A4S8F6L6"/>
<sequence length="220" mass="23646">MCTIAAMPQSLTPALSCAQVRYVVFAASWASFATMAVEMLFARIVASYFGSGIAVWGSIITVLLLAMAAGYLWGGKLSQRSVVHPTRFYQLLLWLACTLVPMVLISDLILSEITYWMTDSRYGSLLGASLLLAAPGWFAGSLTPYAMRLIVTRVEEAGARAGLLSAMTTLGAAAGTILPSYYLVLWWEINTILLGLVIMTAAIAGLPWLLWSNTAAPALK</sequence>
<feature type="transmembrane region" description="Helical" evidence="1">
    <location>
        <begin position="53"/>
        <end position="73"/>
    </location>
</feature>
<dbReference type="EMBL" id="STFG01000006">
    <property type="protein sequence ID" value="THU02531.1"/>
    <property type="molecule type" value="Genomic_DNA"/>
</dbReference>
<accession>A0A4S8F6L6</accession>
<feature type="transmembrane region" description="Helical" evidence="1">
    <location>
        <begin position="20"/>
        <end position="41"/>
    </location>
</feature>
<dbReference type="GO" id="GO:0016740">
    <property type="term" value="F:transferase activity"/>
    <property type="evidence" value="ECO:0007669"/>
    <property type="project" value="UniProtKB-KW"/>
</dbReference>
<gene>
    <name evidence="2" type="ORF">E9531_07585</name>
</gene>
<organism evidence="2 3">
    <name type="scientific">Lampropedia puyangensis</name>
    <dbReference type="NCBI Taxonomy" id="1330072"/>
    <lineage>
        <taxon>Bacteria</taxon>
        <taxon>Pseudomonadati</taxon>
        <taxon>Pseudomonadota</taxon>
        <taxon>Betaproteobacteria</taxon>
        <taxon>Burkholderiales</taxon>
        <taxon>Comamonadaceae</taxon>
        <taxon>Lampropedia</taxon>
    </lineage>
</organism>
<feature type="transmembrane region" description="Helical" evidence="1">
    <location>
        <begin position="88"/>
        <end position="110"/>
    </location>
</feature>
<dbReference type="Proteomes" id="UP000308917">
    <property type="component" value="Unassembled WGS sequence"/>
</dbReference>
<feature type="transmembrane region" description="Helical" evidence="1">
    <location>
        <begin position="191"/>
        <end position="211"/>
    </location>
</feature>
<reference evidence="2 3" key="1">
    <citation type="journal article" date="2015" name="Antonie Van Leeuwenhoek">
        <title>Lampropedia puyangensis sp. nov., isolated from symptomatic bark of Populus ? euramericana canker and emended description of Lampropedia hyalina (Ehrenberg 1832) Lee et al. 2004.</title>
        <authorList>
            <person name="Li Y."/>
            <person name="Wang T."/>
            <person name="Piao C.G."/>
            <person name="Wang L.F."/>
            <person name="Tian G.Z."/>
            <person name="Zhu T.H."/>
            <person name="Guo M.W."/>
        </authorList>
    </citation>
    <scope>NUCLEOTIDE SEQUENCE [LARGE SCALE GENOMIC DNA]</scope>
    <source>
        <strain evidence="2 3">2-bin</strain>
    </source>
</reference>
<name>A0A4S8F6L6_9BURK</name>
<feature type="transmembrane region" description="Helical" evidence="1">
    <location>
        <begin position="122"/>
        <end position="142"/>
    </location>
</feature>
<proteinExistence type="predicted"/>
<dbReference type="SUPFAM" id="SSF103473">
    <property type="entry name" value="MFS general substrate transporter"/>
    <property type="match status" value="1"/>
</dbReference>
<evidence type="ECO:0000256" key="1">
    <source>
        <dbReference type="SAM" id="Phobius"/>
    </source>
</evidence>
<feature type="transmembrane region" description="Helical" evidence="1">
    <location>
        <begin position="162"/>
        <end position="184"/>
    </location>
</feature>
<dbReference type="NCBIfam" id="NF037959">
    <property type="entry name" value="MFS_SpdSyn"/>
    <property type="match status" value="1"/>
</dbReference>
<keyword evidence="1" id="KW-1133">Transmembrane helix</keyword>
<keyword evidence="2" id="KW-0808">Transferase</keyword>
<dbReference type="InterPro" id="IPR036259">
    <property type="entry name" value="MFS_trans_sf"/>
</dbReference>